<feature type="transmembrane region" description="Helical" evidence="1">
    <location>
        <begin position="34"/>
        <end position="54"/>
    </location>
</feature>
<evidence type="ECO:0000256" key="1">
    <source>
        <dbReference type="SAM" id="Phobius"/>
    </source>
</evidence>
<dbReference type="AlphaFoldDB" id="A0A942Z1U0"/>
<dbReference type="EMBL" id="JAGYPN010000001">
    <property type="protein sequence ID" value="MBS4221833.1"/>
    <property type="molecule type" value="Genomic_DNA"/>
</dbReference>
<sequence length="61" mass="7053">MEKTYYVATLIFGWFITLSLAVFMYFAFKLGYSLIGIVMTMIVIASAAMNTLFLKRWKKVV</sequence>
<keyword evidence="1" id="KW-1133">Transmembrane helix</keyword>
<dbReference type="Proteomes" id="UP000676456">
    <property type="component" value="Unassembled WGS sequence"/>
</dbReference>
<feature type="transmembrane region" description="Helical" evidence="1">
    <location>
        <begin position="7"/>
        <end position="28"/>
    </location>
</feature>
<comment type="caution">
    <text evidence="2">The sequence shown here is derived from an EMBL/GenBank/DDBJ whole genome shotgun (WGS) entry which is preliminary data.</text>
</comment>
<keyword evidence="1" id="KW-0472">Membrane</keyword>
<protein>
    <submittedName>
        <fullName evidence="2">Uncharacterized protein</fullName>
    </submittedName>
</protein>
<evidence type="ECO:0000313" key="2">
    <source>
        <dbReference type="EMBL" id="MBS4221833.1"/>
    </source>
</evidence>
<keyword evidence="1" id="KW-0812">Transmembrane</keyword>
<dbReference type="RefSeq" id="WP_213096825.1">
    <property type="nucleotide sequence ID" value="NZ_JAGYPN010000001.1"/>
</dbReference>
<evidence type="ECO:0000313" key="3">
    <source>
        <dbReference type="Proteomes" id="UP000676456"/>
    </source>
</evidence>
<name>A0A942Z1U0_9BACI</name>
<organism evidence="2 3">
    <name type="scientific">Lederbergia citrea</name>
    <dbReference type="NCBI Taxonomy" id="2833581"/>
    <lineage>
        <taxon>Bacteria</taxon>
        <taxon>Bacillati</taxon>
        <taxon>Bacillota</taxon>
        <taxon>Bacilli</taxon>
        <taxon>Bacillales</taxon>
        <taxon>Bacillaceae</taxon>
        <taxon>Lederbergia</taxon>
    </lineage>
</organism>
<reference evidence="2 3" key="1">
    <citation type="submission" date="2021-05" db="EMBL/GenBank/DDBJ databases">
        <title>Novel Bacillus species.</title>
        <authorList>
            <person name="Liu G."/>
        </authorList>
    </citation>
    <scope>NUCLEOTIDE SEQUENCE [LARGE SCALE GENOMIC DNA]</scope>
    <source>
        <strain evidence="2 3">FJAT-49682</strain>
    </source>
</reference>
<proteinExistence type="predicted"/>
<accession>A0A942Z1U0</accession>
<keyword evidence="3" id="KW-1185">Reference proteome</keyword>
<gene>
    <name evidence="2" type="ORF">KHA91_03560</name>
</gene>